<accession>A0A9D4VKQ0</accession>
<dbReference type="EMBL" id="JAMSHJ010000007">
    <property type="protein sequence ID" value="KAI5385545.1"/>
    <property type="molecule type" value="Genomic_DNA"/>
</dbReference>
<dbReference type="Gramene" id="Psat07G0222700-T1">
    <property type="protein sequence ID" value="KAI5385545.1"/>
    <property type="gene ID" value="KIW84_072227"/>
</dbReference>
<keyword evidence="2" id="KW-1185">Reference proteome</keyword>
<comment type="caution">
    <text evidence="1">The sequence shown here is derived from an EMBL/GenBank/DDBJ whole genome shotgun (WGS) entry which is preliminary data.</text>
</comment>
<evidence type="ECO:0000313" key="1">
    <source>
        <dbReference type="EMBL" id="KAI5385545.1"/>
    </source>
</evidence>
<gene>
    <name evidence="1" type="ORF">KIW84_072227</name>
</gene>
<organism evidence="1 2">
    <name type="scientific">Pisum sativum</name>
    <name type="common">Garden pea</name>
    <name type="synonym">Lathyrus oleraceus</name>
    <dbReference type="NCBI Taxonomy" id="3888"/>
    <lineage>
        <taxon>Eukaryota</taxon>
        <taxon>Viridiplantae</taxon>
        <taxon>Streptophyta</taxon>
        <taxon>Embryophyta</taxon>
        <taxon>Tracheophyta</taxon>
        <taxon>Spermatophyta</taxon>
        <taxon>Magnoliopsida</taxon>
        <taxon>eudicotyledons</taxon>
        <taxon>Gunneridae</taxon>
        <taxon>Pentapetalae</taxon>
        <taxon>rosids</taxon>
        <taxon>fabids</taxon>
        <taxon>Fabales</taxon>
        <taxon>Fabaceae</taxon>
        <taxon>Papilionoideae</taxon>
        <taxon>50 kb inversion clade</taxon>
        <taxon>NPAAA clade</taxon>
        <taxon>Hologalegina</taxon>
        <taxon>IRL clade</taxon>
        <taxon>Fabeae</taxon>
        <taxon>Lathyrus</taxon>
    </lineage>
</organism>
<reference evidence="1 2" key="1">
    <citation type="journal article" date="2022" name="Nat. Genet.">
        <title>Improved pea reference genome and pan-genome highlight genomic features and evolutionary characteristics.</title>
        <authorList>
            <person name="Yang T."/>
            <person name="Liu R."/>
            <person name="Luo Y."/>
            <person name="Hu S."/>
            <person name="Wang D."/>
            <person name="Wang C."/>
            <person name="Pandey M.K."/>
            <person name="Ge S."/>
            <person name="Xu Q."/>
            <person name="Li N."/>
            <person name="Li G."/>
            <person name="Huang Y."/>
            <person name="Saxena R.K."/>
            <person name="Ji Y."/>
            <person name="Li M."/>
            <person name="Yan X."/>
            <person name="He Y."/>
            <person name="Liu Y."/>
            <person name="Wang X."/>
            <person name="Xiang C."/>
            <person name="Varshney R.K."/>
            <person name="Ding H."/>
            <person name="Gao S."/>
            <person name="Zong X."/>
        </authorList>
    </citation>
    <scope>NUCLEOTIDE SEQUENCE [LARGE SCALE GENOMIC DNA]</scope>
    <source>
        <strain evidence="1 2">cv. Zhongwan 6</strain>
    </source>
</reference>
<protein>
    <submittedName>
        <fullName evidence="1">Uncharacterized protein</fullName>
    </submittedName>
</protein>
<evidence type="ECO:0000313" key="2">
    <source>
        <dbReference type="Proteomes" id="UP001058974"/>
    </source>
</evidence>
<dbReference type="AlphaFoldDB" id="A0A9D4VKQ0"/>
<sequence>MMWEIQATSKAFGSKARDEVVVDNENKGIPKVILKDKGPRVTILANDQKRLTSAHQREREGSRNYRQFVVVLLVWWWCGVDNGGDRGREGSGKEEIWENLKWEEVMFGDKRGMGEKSEEEVC</sequence>
<name>A0A9D4VKQ0_PEA</name>
<dbReference type="Proteomes" id="UP001058974">
    <property type="component" value="Chromosome 7"/>
</dbReference>
<proteinExistence type="predicted"/>